<dbReference type="AlphaFoldDB" id="A0A7N0TD91"/>
<dbReference type="EnsemblPlants" id="Kaladp0032s0431.1.v1.1">
    <property type="protein sequence ID" value="Kaladp0032s0431.1.v1.1.CDS.1"/>
    <property type="gene ID" value="Kaladp0032s0431.v1.1"/>
</dbReference>
<dbReference type="Pfam" id="PF02519">
    <property type="entry name" value="Auxin_inducible"/>
    <property type="match status" value="1"/>
</dbReference>
<name>A0A7N0TD91_KALFE</name>
<dbReference type="Gramene" id="Kaladp0032s0431.1.v1.1">
    <property type="protein sequence ID" value="Kaladp0032s0431.1.v1.1.CDS.1"/>
    <property type="gene ID" value="Kaladp0032s0431.v1.1"/>
</dbReference>
<keyword evidence="3" id="KW-1185">Reference proteome</keyword>
<evidence type="ECO:0000256" key="1">
    <source>
        <dbReference type="ARBA" id="ARBA00006974"/>
    </source>
</evidence>
<evidence type="ECO:0000313" key="2">
    <source>
        <dbReference type="EnsemblPlants" id="Kaladp0032s0431.1.v1.1.CDS.1"/>
    </source>
</evidence>
<protein>
    <recommendedName>
        <fullName evidence="4">Small auxin up regulated protein</fullName>
    </recommendedName>
</protein>
<dbReference type="PANTHER" id="PTHR31929">
    <property type="entry name" value="SAUR-LIKE AUXIN-RESPONSIVE PROTEIN FAMILY-RELATED"/>
    <property type="match status" value="1"/>
</dbReference>
<reference evidence="2" key="1">
    <citation type="submission" date="2021-01" db="UniProtKB">
        <authorList>
            <consortium name="EnsemblPlants"/>
        </authorList>
    </citation>
    <scope>IDENTIFICATION</scope>
</reference>
<evidence type="ECO:0000313" key="3">
    <source>
        <dbReference type="Proteomes" id="UP000594263"/>
    </source>
</evidence>
<evidence type="ECO:0008006" key="4">
    <source>
        <dbReference type="Google" id="ProtNLM"/>
    </source>
</evidence>
<proteinExistence type="inferred from homology"/>
<comment type="similarity">
    <text evidence="1">Belongs to the ARG7 family.</text>
</comment>
<accession>A0A7N0TD91</accession>
<dbReference type="InterPro" id="IPR003676">
    <property type="entry name" value="SAUR_fam"/>
</dbReference>
<sequence length="95" mass="10394">MGFRLSGVVQAKKVLKRSLSGSRQASSLDVPKGYFAVYVGESQKRFVVPVAYLNQPAFQALLNQAEEEFGFDNPNGGLTMPCSEDAFNELMTSQV</sequence>
<dbReference type="OMA" id="YLRHHAF"/>
<dbReference type="GO" id="GO:0009733">
    <property type="term" value="P:response to auxin"/>
    <property type="evidence" value="ECO:0007669"/>
    <property type="project" value="InterPro"/>
</dbReference>
<dbReference type="Proteomes" id="UP000594263">
    <property type="component" value="Unplaced"/>
</dbReference>
<organism evidence="2 3">
    <name type="scientific">Kalanchoe fedtschenkoi</name>
    <name type="common">Lavender scallops</name>
    <name type="synonym">South American air plant</name>
    <dbReference type="NCBI Taxonomy" id="63787"/>
    <lineage>
        <taxon>Eukaryota</taxon>
        <taxon>Viridiplantae</taxon>
        <taxon>Streptophyta</taxon>
        <taxon>Embryophyta</taxon>
        <taxon>Tracheophyta</taxon>
        <taxon>Spermatophyta</taxon>
        <taxon>Magnoliopsida</taxon>
        <taxon>eudicotyledons</taxon>
        <taxon>Gunneridae</taxon>
        <taxon>Pentapetalae</taxon>
        <taxon>Saxifragales</taxon>
        <taxon>Crassulaceae</taxon>
        <taxon>Kalanchoe</taxon>
    </lineage>
</organism>